<dbReference type="GO" id="GO:1990756">
    <property type="term" value="F:ubiquitin-like ligase-substrate adaptor activity"/>
    <property type="evidence" value="ECO:0007669"/>
    <property type="project" value="TreeGrafter"/>
</dbReference>
<dbReference type="PROSITE" id="PS50294">
    <property type="entry name" value="WD_REPEATS_REGION"/>
    <property type="match status" value="1"/>
</dbReference>
<feature type="compositionally biased region" description="Low complexity" evidence="2">
    <location>
        <begin position="1013"/>
        <end position="1025"/>
    </location>
</feature>
<dbReference type="Gene3D" id="2.130.10.10">
    <property type="entry name" value="YVTN repeat-like/Quinoprotein amine dehydrogenase"/>
    <property type="match status" value="1"/>
</dbReference>
<dbReference type="PANTHER" id="PTHR22874">
    <property type="entry name" value="ACTIVATING MOLECULE IN BECN1-REGULATED AUTOPHAGY PROTEIN 1"/>
    <property type="match status" value="1"/>
</dbReference>
<dbReference type="GO" id="GO:0000045">
    <property type="term" value="P:autophagosome assembly"/>
    <property type="evidence" value="ECO:0007669"/>
    <property type="project" value="TreeGrafter"/>
</dbReference>
<evidence type="ECO:0000256" key="2">
    <source>
        <dbReference type="SAM" id="MobiDB-lite"/>
    </source>
</evidence>
<feature type="region of interest" description="Disordered" evidence="2">
    <location>
        <begin position="981"/>
        <end position="1026"/>
    </location>
</feature>
<feature type="compositionally biased region" description="Basic and acidic residues" evidence="2">
    <location>
        <begin position="981"/>
        <end position="992"/>
    </location>
</feature>
<gene>
    <name evidence="3" type="primary">Ambra1</name>
    <name evidence="3" type="ORF">g.15080</name>
</gene>
<dbReference type="EMBL" id="GGYP01000028">
    <property type="protein sequence ID" value="MDE44799.1"/>
    <property type="molecule type" value="Transcribed_RNA"/>
</dbReference>
<dbReference type="SUPFAM" id="SSF69322">
    <property type="entry name" value="Tricorn protease domain 2"/>
    <property type="match status" value="1"/>
</dbReference>
<dbReference type="SUPFAM" id="SSF50978">
    <property type="entry name" value="WD40 repeat-like"/>
    <property type="match status" value="1"/>
</dbReference>
<feature type="compositionally biased region" description="Low complexity" evidence="2">
    <location>
        <begin position="316"/>
        <end position="342"/>
    </location>
</feature>
<dbReference type="InterPro" id="IPR015943">
    <property type="entry name" value="WD40/YVTN_repeat-like_dom_sf"/>
</dbReference>
<feature type="repeat" description="WD" evidence="1">
    <location>
        <begin position="155"/>
        <end position="191"/>
    </location>
</feature>
<dbReference type="SMART" id="SM00320">
    <property type="entry name" value="WD40"/>
    <property type="match status" value="4"/>
</dbReference>
<accession>A0A6G1S361</accession>
<dbReference type="InterPro" id="IPR052596">
    <property type="entry name" value="AMBRA1_autophagy"/>
</dbReference>
<dbReference type="PROSITE" id="PS50082">
    <property type="entry name" value="WD_REPEATS_2"/>
    <property type="match status" value="1"/>
</dbReference>
<dbReference type="InterPro" id="IPR001680">
    <property type="entry name" value="WD40_rpt"/>
</dbReference>
<keyword evidence="1" id="KW-0853">WD repeat</keyword>
<feature type="compositionally biased region" description="Polar residues" evidence="2">
    <location>
        <begin position="996"/>
        <end position="1009"/>
    </location>
</feature>
<evidence type="ECO:0000256" key="1">
    <source>
        <dbReference type="PROSITE-ProRule" id="PRU00221"/>
    </source>
</evidence>
<protein>
    <submittedName>
        <fullName evidence="3">Activating molecule in BECN1-regulated autophagy protein 1</fullName>
    </submittedName>
</protein>
<dbReference type="InterPro" id="IPR036322">
    <property type="entry name" value="WD40_repeat_dom_sf"/>
</dbReference>
<feature type="compositionally biased region" description="Polar residues" evidence="2">
    <location>
        <begin position="895"/>
        <end position="917"/>
    </location>
</feature>
<feature type="region of interest" description="Disordered" evidence="2">
    <location>
        <begin position="651"/>
        <end position="685"/>
    </location>
</feature>
<reference evidence="3" key="1">
    <citation type="submission" date="2018-10" db="EMBL/GenBank/DDBJ databases">
        <title>Transcriptome assembly of Aceria tosichella (Wheat curl mite) Type 2.</title>
        <authorList>
            <person name="Scully E.D."/>
            <person name="Geib S.M."/>
            <person name="Palmer N.A."/>
            <person name="Gupta A.K."/>
            <person name="Sarath G."/>
            <person name="Tatineni S."/>
        </authorList>
    </citation>
    <scope>NUCLEOTIDE SEQUENCE</scope>
    <source>
        <strain evidence="3">LincolnNE</strain>
    </source>
</reference>
<feature type="region of interest" description="Disordered" evidence="2">
    <location>
        <begin position="402"/>
        <end position="461"/>
    </location>
</feature>
<proteinExistence type="predicted"/>
<feature type="compositionally biased region" description="Basic and acidic residues" evidence="2">
    <location>
        <begin position="406"/>
        <end position="421"/>
    </location>
</feature>
<name>A0A6G1S361_9ACAR</name>
<evidence type="ECO:0000313" key="3">
    <source>
        <dbReference type="EMBL" id="MDE44799.1"/>
    </source>
</evidence>
<feature type="compositionally biased region" description="Basic and acidic residues" evidence="2">
    <location>
        <begin position="870"/>
        <end position="881"/>
    </location>
</feature>
<sequence length="1266" mass="140946">MASNYTHQSSVEEPLERFVSTLPENVMQHIQDEIGDPEALVGKDPVQPCRSRLASGISRPISSTSNNNYKKLNDFQLIRHRHVRFDHNIRKQLELLCEDKVSRYKFEEVHCSLPSSVKSTFIMTFSPDGQRVASTHGDHRIYICDLNTGKLLDTLEGHPKTPWCLAWHPSNREILASGCLAGEVRVWDLRSKACESWTSENHTIITSLDFHPKERVLVIATANDVHFWDWSESEPFAKTSTMHDREKVKFVVFDSSGTKLITGISNLPKFSGYSNDSLQNRIIDGYLSQGSIEPLQTDNMTQTSEITTSPFNDTVNTNENLGSESESSLNSATSSGHGRSNSNNINYANSAAVNGSEHYEISHRNTILLSRVASLYRHLEALEDSIRHTSFTPFLNYQQQDVASSRAEHANRSSLDTHHDQNCQSHSGSVSNSRSAQQAESSELAGSAQDVLNHLPPSTSTPTLNTFEPYLVTFDESLEQLQLPPLVIDGQAVNLASVIDRYPVDLSRQLYHAMQFESINQVSQNFIRISKLMSSARLYRQVVQQIVTSNSNNGILQPNQLLTAQSVTPRSPRNSPNLPIVLRNLSVGGNPLENRSSRQHHHDPILAIEFRNSARNVPLATICKIDLLAARAICILRSQTLVEQALANVRPPLPQNEDTAGEASVGQGALRENESAARPRGGAPNQSIQSIIGQLHSTLTMINHAPLTTSNAYTHITSLRVLIEKLHKTFSSMLGSATDGNRLSELMHKIALSLTGRSWNVPLGATLDEIRLDVIQTLCIVDLTLHLTRQIQLLQMQRISVITRIEESRRPATKTKPTRDATERRTVSSEGESSNQPSSSASNSVLDEPGTSTDCCNVSKRKSSSSLMEDTNKRQKIEASKTAEQLNVGMETENTRQQTSAQIRQTPQTEPTSTDQSAPVDRMILWNSPQSQIEQSLQRFFVATSSSMNNSHILVRFYHRLPGMQSVYPFHGSGVLESSMEHRINPQTESRRRALSQDNSVNAQESIDTAGSAEAPPARVRVSVRPPAPAQVNIIPSSSNYNGSNNTAYDAWQRHPHLHVYQTRGTGPHLWFNQWTIPLPVNSSNYRLQCWNFSRESIPTIGDSQVNIITQKCRIHNDSSIDISSDGNSLACLVPKDDGPACFPSFDLKIFSLRSYDFGSCYYKLPQGPNAVSVSLSPSGTYAVVGLASHKVMSYDQGDDNLTIGKIFKITQKNSFEFLRDIKIKRDDSSLSLNAIKWMQRGIVYNVGPQHHQRYQTARMRNVVAS</sequence>
<dbReference type="PANTHER" id="PTHR22874:SF1">
    <property type="entry name" value="ACTIVATING MOLECULE IN BECN1-REGULATED AUTOPHAGY PROTEIN 1"/>
    <property type="match status" value="1"/>
</dbReference>
<feature type="region of interest" description="Disordered" evidence="2">
    <location>
        <begin position="305"/>
        <end position="342"/>
    </location>
</feature>
<dbReference type="AlphaFoldDB" id="A0A6G1S361"/>
<dbReference type="Pfam" id="PF00400">
    <property type="entry name" value="WD40"/>
    <property type="match status" value="1"/>
</dbReference>
<feature type="compositionally biased region" description="Low complexity" evidence="2">
    <location>
        <begin position="828"/>
        <end position="844"/>
    </location>
</feature>
<feature type="region of interest" description="Disordered" evidence="2">
    <location>
        <begin position="808"/>
        <end position="917"/>
    </location>
</feature>
<feature type="compositionally biased region" description="Polar residues" evidence="2">
    <location>
        <begin position="305"/>
        <end position="315"/>
    </location>
</feature>
<dbReference type="GO" id="GO:0080008">
    <property type="term" value="C:Cul4-RING E3 ubiquitin ligase complex"/>
    <property type="evidence" value="ECO:0007669"/>
    <property type="project" value="TreeGrafter"/>
</dbReference>
<dbReference type="GO" id="GO:0000423">
    <property type="term" value="P:mitophagy"/>
    <property type="evidence" value="ECO:0007669"/>
    <property type="project" value="TreeGrafter"/>
</dbReference>
<feature type="compositionally biased region" description="Polar residues" evidence="2">
    <location>
        <begin position="422"/>
        <end position="441"/>
    </location>
</feature>
<organism evidence="3">
    <name type="scientific">Aceria tosichella</name>
    <name type="common">wheat curl mite</name>
    <dbReference type="NCBI Taxonomy" id="561515"/>
    <lineage>
        <taxon>Eukaryota</taxon>
        <taxon>Metazoa</taxon>
        <taxon>Ecdysozoa</taxon>
        <taxon>Arthropoda</taxon>
        <taxon>Chelicerata</taxon>
        <taxon>Arachnida</taxon>
        <taxon>Acari</taxon>
        <taxon>Acariformes</taxon>
        <taxon>Trombidiformes</taxon>
        <taxon>Prostigmata</taxon>
        <taxon>Eupodina</taxon>
        <taxon>Eriophyoidea</taxon>
        <taxon>Eriophyidae</taxon>
        <taxon>Eriophyinae</taxon>
        <taxon>Aceriini</taxon>
        <taxon>Aceria</taxon>
    </lineage>
</organism>
<feature type="compositionally biased region" description="Basic and acidic residues" evidence="2">
    <location>
        <begin position="817"/>
        <end position="827"/>
    </location>
</feature>